<evidence type="ECO:0000256" key="1">
    <source>
        <dbReference type="ARBA" id="ARBA00022543"/>
    </source>
</evidence>
<proteinExistence type="predicted"/>
<name>A0A9R0SF19_TRITD</name>
<keyword evidence="2" id="KW-0716">Sensory transduction</keyword>
<evidence type="ECO:0000256" key="4">
    <source>
        <dbReference type="ARBA" id="ARBA00023170"/>
    </source>
</evidence>
<dbReference type="PROSITE" id="PS50112">
    <property type="entry name" value="PAS"/>
    <property type="match status" value="1"/>
</dbReference>
<keyword evidence="1" id="KW-0600">Photoreceptor protein</keyword>
<evidence type="ECO:0000313" key="7">
    <source>
        <dbReference type="EMBL" id="VAH91789.1"/>
    </source>
</evidence>
<keyword evidence="8" id="KW-1185">Reference proteome</keyword>
<dbReference type="Gene3D" id="3.30.450.20">
    <property type="entry name" value="PAS domain"/>
    <property type="match status" value="1"/>
</dbReference>
<keyword evidence="3" id="KW-0157">Chromophore</keyword>
<organism evidence="7 8">
    <name type="scientific">Triticum turgidum subsp. durum</name>
    <name type="common">Durum wheat</name>
    <name type="synonym">Triticum durum</name>
    <dbReference type="NCBI Taxonomy" id="4567"/>
    <lineage>
        <taxon>Eukaryota</taxon>
        <taxon>Viridiplantae</taxon>
        <taxon>Streptophyta</taxon>
        <taxon>Embryophyta</taxon>
        <taxon>Tracheophyta</taxon>
        <taxon>Spermatophyta</taxon>
        <taxon>Magnoliopsida</taxon>
        <taxon>Liliopsida</taxon>
        <taxon>Poales</taxon>
        <taxon>Poaceae</taxon>
        <taxon>BOP clade</taxon>
        <taxon>Pooideae</taxon>
        <taxon>Triticodae</taxon>
        <taxon>Triticeae</taxon>
        <taxon>Triticinae</taxon>
        <taxon>Triticum</taxon>
    </lineage>
</organism>
<dbReference type="AlphaFoldDB" id="A0A9R0SF19"/>
<protein>
    <recommendedName>
        <fullName evidence="6">PAS domain-containing protein</fullName>
    </recommendedName>
</protein>
<sequence length="100" mass="10735">MFDGVDRCAVVAVKRMRLCAMEEEVEEGMEVDGEEEEEEGTGGWAWGAPGLGMAGQPGEQMAAAIVVADAVEPDFPVIYVNAAFEAATGYRAHEVLGRNW</sequence>
<evidence type="ECO:0000256" key="3">
    <source>
        <dbReference type="ARBA" id="ARBA00022991"/>
    </source>
</evidence>
<gene>
    <name evidence="7" type="ORF">TRITD_4Av1G118320</name>
</gene>
<evidence type="ECO:0000259" key="6">
    <source>
        <dbReference type="PROSITE" id="PS50112"/>
    </source>
</evidence>
<dbReference type="GO" id="GO:0009881">
    <property type="term" value="F:photoreceptor activity"/>
    <property type="evidence" value="ECO:0007669"/>
    <property type="project" value="UniProtKB-KW"/>
</dbReference>
<dbReference type="Gramene" id="TRITD4Av1G118320.3">
    <property type="protein sequence ID" value="TRITD4Av1G118320.3"/>
    <property type="gene ID" value="TRITD4Av1G118320"/>
</dbReference>
<dbReference type="Proteomes" id="UP000324705">
    <property type="component" value="Chromosome 4A"/>
</dbReference>
<reference evidence="7 8" key="1">
    <citation type="submission" date="2017-09" db="EMBL/GenBank/DDBJ databases">
        <authorList>
            <consortium name="International Durum Wheat Genome Sequencing Consortium (IDWGSC)"/>
            <person name="Milanesi L."/>
        </authorList>
    </citation>
    <scope>NUCLEOTIDE SEQUENCE [LARGE SCALE GENOMIC DNA]</scope>
    <source>
        <strain evidence="8">cv. Svevo</strain>
    </source>
</reference>
<feature type="domain" description="PAS" evidence="6">
    <location>
        <begin position="59"/>
        <end position="100"/>
    </location>
</feature>
<evidence type="ECO:0000313" key="8">
    <source>
        <dbReference type="Proteomes" id="UP000324705"/>
    </source>
</evidence>
<feature type="compositionally biased region" description="Gly residues" evidence="5">
    <location>
        <begin position="41"/>
        <end position="50"/>
    </location>
</feature>
<feature type="compositionally biased region" description="Acidic residues" evidence="5">
    <location>
        <begin position="25"/>
        <end position="40"/>
    </location>
</feature>
<dbReference type="CDD" id="cd00130">
    <property type="entry name" value="PAS"/>
    <property type="match status" value="1"/>
</dbReference>
<evidence type="ECO:0000256" key="5">
    <source>
        <dbReference type="SAM" id="MobiDB-lite"/>
    </source>
</evidence>
<feature type="region of interest" description="Disordered" evidence="5">
    <location>
        <begin position="25"/>
        <end position="50"/>
    </location>
</feature>
<dbReference type="EMBL" id="LT934117">
    <property type="protein sequence ID" value="VAH91789.1"/>
    <property type="molecule type" value="Genomic_DNA"/>
</dbReference>
<accession>A0A9R0SF19</accession>
<dbReference type="InterPro" id="IPR035965">
    <property type="entry name" value="PAS-like_dom_sf"/>
</dbReference>
<evidence type="ECO:0000256" key="2">
    <source>
        <dbReference type="ARBA" id="ARBA00022606"/>
    </source>
</evidence>
<dbReference type="SUPFAM" id="SSF55785">
    <property type="entry name" value="PYP-like sensor domain (PAS domain)"/>
    <property type="match status" value="1"/>
</dbReference>
<keyword evidence="4" id="KW-0675">Receptor</keyword>
<dbReference type="InterPro" id="IPR000014">
    <property type="entry name" value="PAS"/>
</dbReference>